<dbReference type="PRINTS" id="PR00032">
    <property type="entry name" value="HTHARAC"/>
</dbReference>
<dbReference type="InterPro" id="IPR003313">
    <property type="entry name" value="AraC-bd"/>
</dbReference>
<organism evidence="5 6">
    <name type="scientific">Mesonia algae</name>
    <dbReference type="NCBI Taxonomy" id="213248"/>
    <lineage>
        <taxon>Bacteria</taxon>
        <taxon>Pseudomonadati</taxon>
        <taxon>Bacteroidota</taxon>
        <taxon>Flavobacteriia</taxon>
        <taxon>Flavobacteriales</taxon>
        <taxon>Flavobacteriaceae</taxon>
        <taxon>Mesonia</taxon>
    </lineage>
</organism>
<dbReference type="Gene3D" id="2.60.120.10">
    <property type="entry name" value="Jelly Rolls"/>
    <property type="match status" value="1"/>
</dbReference>
<sequence>MNSIPNILFNSSEGATDIEFLSLSEIFFRVAKNPTHNPKKLHRINFFALLIVTSGSGTHQVDLERYAIQKGSVLKIAKGQVHAFQEDLGYDGYLVIFTEEFVLKYFSTSTINFISQLYNYHISNPLVENSTFNDFFLKQVSEELQNIDSYAKKEIIAKMLELYLLKLERLAHSSNSDKLNKDYFAHFINFKNLVENDFSKTRNAKDYADRLSITPKHLNTIVKTVTLNTTKAFIDQYVILESKRAILSGSNSLKEVSYQMGFDEITNFSKFFKKHTGLSPKEYKSVL</sequence>
<protein>
    <submittedName>
        <fullName evidence="5">AraC-like DNA-binding protein</fullName>
    </submittedName>
</protein>
<dbReference type="PANTHER" id="PTHR43280:SF32">
    <property type="entry name" value="TRANSCRIPTIONAL REGULATORY PROTEIN"/>
    <property type="match status" value="1"/>
</dbReference>
<evidence type="ECO:0000313" key="6">
    <source>
        <dbReference type="Proteomes" id="UP000249542"/>
    </source>
</evidence>
<evidence type="ECO:0000259" key="4">
    <source>
        <dbReference type="PROSITE" id="PS01124"/>
    </source>
</evidence>
<dbReference type="Gene3D" id="1.10.10.60">
    <property type="entry name" value="Homeodomain-like"/>
    <property type="match status" value="1"/>
</dbReference>
<reference evidence="5 6" key="1">
    <citation type="submission" date="2018-06" db="EMBL/GenBank/DDBJ databases">
        <title>Genomic Encyclopedia of Archaeal and Bacterial Type Strains, Phase II (KMG-II): from individual species to whole genera.</title>
        <authorList>
            <person name="Goeker M."/>
        </authorList>
    </citation>
    <scope>NUCLEOTIDE SEQUENCE [LARGE SCALE GENOMIC DNA]</scope>
    <source>
        <strain evidence="5 6">DSM 15361</strain>
    </source>
</reference>
<dbReference type="PROSITE" id="PS01124">
    <property type="entry name" value="HTH_ARAC_FAMILY_2"/>
    <property type="match status" value="1"/>
</dbReference>
<gene>
    <name evidence="5" type="ORF">LX95_00748</name>
</gene>
<dbReference type="Proteomes" id="UP000249542">
    <property type="component" value="Unassembled WGS sequence"/>
</dbReference>
<proteinExistence type="predicted"/>
<evidence type="ECO:0000256" key="1">
    <source>
        <dbReference type="ARBA" id="ARBA00023015"/>
    </source>
</evidence>
<name>A0A2W7ISK5_9FLAO</name>
<dbReference type="PANTHER" id="PTHR43280">
    <property type="entry name" value="ARAC-FAMILY TRANSCRIPTIONAL REGULATOR"/>
    <property type="match status" value="1"/>
</dbReference>
<keyword evidence="6" id="KW-1185">Reference proteome</keyword>
<comment type="caution">
    <text evidence="5">The sequence shown here is derived from an EMBL/GenBank/DDBJ whole genome shotgun (WGS) entry which is preliminary data.</text>
</comment>
<dbReference type="InterPro" id="IPR020449">
    <property type="entry name" value="Tscrpt_reg_AraC-type_HTH"/>
</dbReference>
<keyword evidence="2 5" id="KW-0238">DNA-binding</keyword>
<evidence type="ECO:0000256" key="3">
    <source>
        <dbReference type="ARBA" id="ARBA00023163"/>
    </source>
</evidence>
<dbReference type="SUPFAM" id="SSF51215">
    <property type="entry name" value="Regulatory protein AraC"/>
    <property type="match status" value="1"/>
</dbReference>
<dbReference type="GO" id="GO:0043565">
    <property type="term" value="F:sequence-specific DNA binding"/>
    <property type="evidence" value="ECO:0007669"/>
    <property type="project" value="InterPro"/>
</dbReference>
<dbReference type="InterPro" id="IPR037923">
    <property type="entry name" value="HTH-like"/>
</dbReference>
<feature type="domain" description="HTH araC/xylS-type" evidence="4">
    <location>
        <begin position="188"/>
        <end position="286"/>
    </location>
</feature>
<keyword evidence="3" id="KW-0804">Transcription</keyword>
<dbReference type="Pfam" id="PF02311">
    <property type="entry name" value="AraC_binding"/>
    <property type="match status" value="1"/>
</dbReference>
<accession>A0A2W7ISK5</accession>
<evidence type="ECO:0000313" key="5">
    <source>
        <dbReference type="EMBL" id="PZW42437.1"/>
    </source>
</evidence>
<evidence type="ECO:0000256" key="2">
    <source>
        <dbReference type="ARBA" id="ARBA00023125"/>
    </source>
</evidence>
<dbReference type="InterPro" id="IPR014710">
    <property type="entry name" value="RmlC-like_jellyroll"/>
</dbReference>
<dbReference type="InterPro" id="IPR018060">
    <property type="entry name" value="HTH_AraC"/>
</dbReference>
<keyword evidence="1" id="KW-0805">Transcription regulation</keyword>
<dbReference type="AlphaFoldDB" id="A0A2W7ISK5"/>
<dbReference type="EMBL" id="QKYV01000002">
    <property type="protein sequence ID" value="PZW42437.1"/>
    <property type="molecule type" value="Genomic_DNA"/>
</dbReference>
<dbReference type="RefSeq" id="WP_111540097.1">
    <property type="nucleotide sequence ID" value="NZ_QKYV01000002.1"/>
</dbReference>
<dbReference type="Pfam" id="PF12833">
    <property type="entry name" value="HTH_18"/>
    <property type="match status" value="1"/>
</dbReference>
<dbReference type="GO" id="GO:0003700">
    <property type="term" value="F:DNA-binding transcription factor activity"/>
    <property type="evidence" value="ECO:0007669"/>
    <property type="project" value="InterPro"/>
</dbReference>
<dbReference type="SMART" id="SM00342">
    <property type="entry name" value="HTH_ARAC"/>
    <property type="match status" value="1"/>
</dbReference>
<dbReference type="SUPFAM" id="SSF46689">
    <property type="entry name" value="Homeodomain-like"/>
    <property type="match status" value="1"/>
</dbReference>
<dbReference type="InterPro" id="IPR009057">
    <property type="entry name" value="Homeodomain-like_sf"/>
</dbReference>